<dbReference type="OrthoDB" id="1419680at2"/>
<dbReference type="AlphaFoldDB" id="A0A6N8EHY7"/>
<proteinExistence type="predicted"/>
<accession>A0A6N8EHY7</accession>
<feature type="modified residue" description="4-aspartylphosphate" evidence="1">
    <location>
        <position position="279"/>
    </location>
</feature>
<dbReference type="GO" id="GO:0000160">
    <property type="term" value="P:phosphorelay signal transduction system"/>
    <property type="evidence" value="ECO:0007669"/>
    <property type="project" value="InterPro"/>
</dbReference>
<dbReference type="InterPro" id="IPR011006">
    <property type="entry name" value="CheY-like_superfamily"/>
</dbReference>
<evidence type="ECO:0000256" key="1">
    <source>
        <dbReference type="PROSITE-ProRule" id="PRU00169"/>
    </source>
</evidence>
<dbReference type="SMART" id="SM00448">
    <property type="entry name" value="REC"/>
    <property type="match status" value="1"/>
</dbReference>
<reference evidence="3 4" key="1">
    <citation type="submission" date="2019-11" db="EMBL/GenBank/DDBJ databases">
        <title>Whole-genome sequence of the anaerobic purple sulfur bacterium Allochromatium palmeri DSM 15591.</title>
        <authorList>
            <person name="Kyndt J.A."/>
            <person name="Meyer T.E."/>
        </authorList>
    </citation>
    <scope>NUCLEOTIDE SEQUENCE [LARGE SCALE GENOMIC DNA]</scope>
    <source>
        <strain evidence="3 4">DSM 15591</strain>
    </source>
</reference>
<dbReference type="RefSeq" id="WP_155450520.1">
    <property type="nucleotide sequence ID" value="NZ_WNKT01000028.1"/>
</dbReference>
<protein>
    <submittedName>
        <fullName evidence="3">Response regulator</fullName>
    </submittedName>
</protein>
<name>A0A6N8EHY7_9GAMM</name>
<dbReference type="EMBL" id="WNKT01000028">
    <property type="protein sequence ID" value="MTW21944.1"/>
    <property type="molecule type" value="Genomic_DNA"/>
</dbReference>
<dbReference type="InterPro" id="IPR001789">
    <property type="entry name" value="Sig_transdc_resp-reg_receiver"/>
</dbReference>
<feature type="domain" description="Response regulatory" evidence="2">
    <location>
        <begin position="229"/>
        <end position="358"/>
    </location>
</feature>
<dbReference type="SUPFAM" id="SSF52172">
    <property type="entry name" value="CheY-like"/>
    <property type="match status" value="1"/>
</dbReference>
<sequence length="575" mass="65941">MWVYLEIEPDGSGIHAELDKRKDFLYIIHYNATCRSLSKICNGIEGLVIPDELSGHNYDVKLMILQIRLETTSGLQELPIRVWFDNEDRYCTFCDRFGMTERGLERIGVVLVPPDKRPENITPHQPKFDAVSRYLEQHAGQPWFTQGRHNRANRWGPYTFFRVLKSLDPAFSTQLESIEKSMFEEPFLKRLASTLRDDNLPKPRIDQLRTERCSLREKLLAGNVGRKILVVEDHLDDGWREVYREVFESAGDSVSVIWATNVSEAKAAFAKDIALIVLDVRLDSKDDVTESTNNAVPTGVTLAKWFREQWSPIPILAATASNKTWILEPLLKYGVQAYWVKESPEQKSDLSHAIRNVIDFYRKTRDVLVWSDRTRGWIEGLYAIAEEVFRNDVRQGQILEKKAKSLHGLLDRAFSPFSRDLDDGLQLNVAFLILFSCMNDLRAWCCRVEKKEDGAENWYTVESLGNDLLVSKRRVGMRHVEAKFEYEVEGSGRRSDLFPDTDASLRLLTILGCAKKGTLFRELKKIRNVLPLTHGVTDAETGHGDVVQKVTDKHLDDMLSVLQAVVDIRAEKDRV</sequence>
<evidence type="ECO:0000313" key="3">
    <source>
        <dbReference type="EMBL" id="MTW21944.1"/>
    </source>
</evidence>
<evidence type="ECO:0000313" key="4">
    <source>
        <dbReference type="Proteomes" id="UP000434044"/>
    </source>
</evidence>
<organism evidence="3 4">
    <name type="scientific">Allochromatium palmeri</name>
    <dbReference type="NCBI Taxonomy" id="231048"/>
    <lineage>
        <taxon>Bacteria</taxon>
        <taxon>Pseudomonadati</taxon>
        <taxon>Pseudomonadota</taxon>
        <taxon>Gammaproteobacteria</taxon>
        <taxon>Chromatiales</taxon>
        <taxon>Chromatiaceae</taxon>
        <taxon>Allochromatium</taxon>
    </lineage>
</organism>
<keyword evidence="4" id="KW-1185">Reference proteome</keyword>
<gene>
    <name evidence="3" type="ORF">GJ668_12680</name>
</gene>
<dbReference type="PROSITE" id="PS50110">
    <property type="entry name" value="RESPONSE_REGULATORY"/>
    <property type="match status" value="1"/>
</dbReference>
<keyword evidence="1" id="KW-0597">Phosphoprotein</keyword>
<dbReference type="Proteomes" id="UP000434044">
    <property type="component" value="Unassembled WGS sequence"/>
</dbReference>
<comment type="caution">
    <text evidence="3">The sequence shown here is derived from an EMBL/GenBank/DDBJ whole genome shotgun (WGS) entry which is preliminary data.</text>
</comment>
<dbReference type="Gene3D" id="3.40.50.2300">
    <property type="match status" value="1"/>
</dbReference>
<evidence type="ECO:0000259" key="2">
    <source>
        <dbReference type="PROSITE" id="PS50110"/>
    </source>
</evidence>